<proteinExistence type="predicted"/>
<dbReference type="AlphaFoldDB" id="A0A8J2MP92"/>
<dbReference type="SUPFAM" id="SSF54695">
    <property type="entry name" value="POZ domain"/>
    <property type="match status" value="1"/>
</dbReference>
<dbReference type="Pfam" id="PF00651">
    <property type="entry name" value="BTB"/>
    <property type="match status" value="1"/>
</dbReference>
<protein>
    <submittedName>
        <fullName evidence="2">Similar to spop: Speckle-type POZ protein (Xenopus tropicalis)</fullName>
    </submittedName>
</protein>
<gene>
    <name evidence="2" type="ORF">HICCMSTLAB_LOCUS10510</name>
</gene>
<dbReference type="OrthoDB" id="7555121at2759"/>
<keyword evidence="3" id="KW-1185">Reference proteome</keyword>
<organism evidence="2 3">
    <name type="scientific">Cotesia congregata</name>
    <name type="common">Parasitoid wasp</name>
    <name type="synonym">Apanteles congregatus</name>
    <dbReference type="NCBI Taxonomy" id="51543"/>
    <lineage>
        <taxon>Eukaryota</taxon>
        <taxon>Metazoa</taxon>
        <taxon>Ecdysozoa</taxon>
        <taxon>Arthropoda</taxon>
        <taxon>Hexapoda</taxon>
        <taxon>Insecta</taxon>
        <taxon>Pterygota</taxon>
        <taxon>Neoptera</taxon>
        <taxon>Endopterygota</taxon>
        <taxon>Hymenoptera</taxon>
        <taxon>Apocrita</taxon>
        <taxon>Ichneumonoidea</taxon>
        <taxon>Braconidae</taxon>
        <taxon>Microgastrinae</taxon>
        <taxon>Cotesia</taxon>
    </lineage>
</organism>
<sequence length="73" mass="8581">MENKDDYFISNDILTLCVELSIHPVILNKMLQFIYTGQVSEIDKDSEELFKVADMYQLDKLKILCVFTRLYAN</sequence>
<dbReference type="Proteomes" id="UP000786811">
    <property type="component" value="Unassembled WGS sequence"/>
</dbReference>
<dbReference type="InterPro" id="IPR000210">
    <property type="entry name" value="BTB/POZ_dom"/>
</dbReference>
<name>A0A8J2MP92_COTCN</name>
<comment type="caution">
    <text evidence="2">The sequence shown here is derived from an EMBL/GenBank/DDBJ whole genome shotgun (WGS) entry which is preliminary data.</text>
</comment>
<dbReference type="InterPro" id="IPR011333">
    <property type="entry name" value="SKP1/BTB/POZ_sf"/>
</dbReference>
<evidence type="ECO:0000313" key="2">
    <source>
        <dbReference type="EMBL" id="CAG5101608.1"/>
    </source>
</evidence>
<evidence type="ECO:0000313" key="3">
    <source>
        <dbReference type="Proteomes" id="UP000786811"/>
    </source>
</evidence>
<feature type="domain" description="BTB" evidence="1">
    <location>
        <begin position="21"/>
        <end position="66"/>
    </location>
</feature>
<dbReference type="EMBL" id="CAJNRD030001123">
    <property type="protein sequence ID" value="CAG5101608.1"/>
    <property type="molecule type" value="Genomic_DNA"/>
</dbReference>
<reference evidence="2" key="1">
    <citation type="submission" date="2021-04" db="EMBL/GenBank/DDBJ databases">
        <authorList>
            <person name="Chebbi M.A.C M."/>
        </authorList>
    </citation>
    <scope>NUCLEOTIDE SEQUENCE</scope>
</reference>
<evidence type="ECO:0000259" key="1">
    <source>
        <dbReference type="Pfam" id="PF00651"/>
    </source>
</evidence>
<dbReference type="Gene3D" id="3.30.710.10">
    <property type="entry name" value="Potassium Channel Kv1.1, Chain A"/>
    <property type="match status" value="1"/>
</dbReference>
<accession>A0A8J2MP92</accession>